<gene>
    <name evidence="5" type="primary">virB9</name>
    <name evidence="5" type="ORF">ACFPIE_03100</name>
</gene>
<dbReference type="InterPro" id="IPR010258">
    <property type="entry name" value="Conjugal_tfr_TrbG/VirB9/CagX"/>
</dbReference>
<evidence type="ECO:0000256" key="1">
    <source>
        <dbReference type="ARBA" id="ARBA00006135"/>
    </source>
</evidence>
<evidence type="ECO:0000256" key="2">
    <source>
        <dbReference type="ARBA" id="ARBA00022729"/>
    </source>
</evidence>
<dbReference type="InterPro" id="IPR038161">
    <property type="entry name" value="VirB9/CagX/TrbG_C_sf"/>
</dbReference>
<dbReference type="Proteomes" id="UP001596152">
    <property type="component" value="Unassembled WGS sequence"/>
</dbReference>
<feature type="chain" id="PRO_5046792354" evidence="4">
    <location>
        <begin position="22"/>
        <end position="278"/>
    </location>
</feature>
<dbReference type="Pfam" id="PF03524">
    <property type="entry name" value="CagX"/>
    <property type="match status" value="1"/>
</dbReference>
<dbReference type="CDD" id="cd06911">
    <property type="entry name" value="VirB9_CagX_TrbG"/>
    <property type="match status" value="1"/>
</dbReference>
<evidence type="ECO:0000256" key="3">
    <source>
        <dbReference type="ARBA" id="ARBA00023026"/>
    </source>
</evidence>
<keyword evidence="3" id="KW-0843">Virulence</keyword>
<comment type="caution">
    <text evidence="5">The sequence shown here is derived from an EMBL/GenBank/DDBJ whole genome shotgun (WGS) entry which is preliminary data.</text>
</comment>
<dbReference type="InterPro" id="IPR014148">
    <property type="entry name" value="VirB9"/>
</dbReference>
<proteinExistence type="inferred from homology"/>
<sequence>MRRASFILALVVALAATPVLAEERPQAGSADRRMREVDYDPAQVYRVVGVFRIATQIVLAPDEAILHVAVGDSVAWEVAAEGNVLFVKPRGRHQPTNLIITTSRGGETRHYAFELVARQSRTEEAAFQIRFRYPDDERARAAAALDAGIAALDERLVALQLERGAIEGVRNLRYSVQGDSALQPSEVTDNGRFTVLRFPANQAVPTIFTVTPDGTESLVPFDVRGEFVVIHATGREFRLRRGRAVLCIYNEAFDAYGVNLGTGTAASDVDRTNREARP</sequence>
<protein>
    <submittedName>
        <fullName evidence="5">P-type conjugative transfer protein VirB9</fullName>
    </submittedName>
</protein>
<keyword evidence="2 4" id="KW-0732">Signal</keyword>
<evidence type="ECO:0000256" key="4">
    <source>
        <dbReference type="SAM" id="SignalP"/>
    </source>
</evidence>
<dbReference type="NCBIfam" id="TIGR02781">
    <property type="entry name" value="VirB9"/>
    <property type="match status" value="1"/>
</dbReference>
<dbReference type="InterPro" id="IPR033645">
    <property type="entry name" value="VirB9/CagX/TrbG_C"/>
</dbReference>
<feature type="signal peptide" evidence="4">
    <location>
        <begin position="1"/>
        <end position="21"/>
    </location>
</feature>
<name>A0ABW0FMB5_9CAUL</name>
<evidence type="ECO:0000313" key="5">
    <source>
        <dbReference type="EMBL" id="MFC5342885.1"/>
    </source>
</evidence>
<comment type="similarity">
    <text evidence="1">Belongs to the TrbG/VirB9 family.</text>
</comment>
<organism evidence="5 6">
    <name type="scientific">Brevundimonas staleyi</name>
    <dbReference type="NCBI Taxonomy" id="74326"/>
    <lineage>
        <taxon>Bacteria</taxon>
        <taxon>Pseudomonadati</taxon>
        <taxon>Pseudomonadota</taxon>
        <taxon>Alphaproteobacteria</taxon>
        <taxon>Caulobacterales</taxon>
        <taxon>Caulobacteraceae</taxon>
        <taxon>Brevundimonas</taxon>
    </lineage>
</organism>
<accession>A0ABW0FMB5</accession>
<evidence type="ECO:0000313" key="6">
    <source>
        <dbReference type="Proteomes" id="UP001596152"/>
    </source>
</evidence>
<dbReference type="RefSeq" id="WP_374039587.1">
    <property type="nucleotide sequence ID" value="NZ_CP169083.1"/>
</dbReference>
<reference evidence="6" key="1">
    <citation type="journal article" date="2019" name="Int. J. Syst. Evol. Microbiol.">
        <title>The Global Catalogue of Microorganisms (GCM) 10K type strain sequencing project: providing services to taxonomists for standard genome sequencing and annotation.</title>
        <authorList>
            <consortium name="The Broad Institute Genomics Platform"/>
            <consortium name="The Broad Institute Genome Sequencing Center for Infectious Disease"/>
            <person name="Wu L."/>
            <person name="Ma J."/>
        </authorList>
    </citation>
    <scope>NUCLEOTIDE SEQUENCE [LARGE SCALE GENOMIC DNA]</scope>
    <source>
        <strain evidence="6">JCM 12125</strain>
    </source>
</reference>
<dbReference type="EMBL" id="JBHSLF010000006">
    <property type="protein sequence ID" value="MFC5342885.1"/>
    <property type="molecule type" value="Genomic_DNA"/>
</dbReference>
<dbReference type="Gene3D" id="2.60.40.2500">
    <property type="match status" value="1"/>
</dbReference>
<keyword evidence="6" id="KW-1185">Reference proteome</keyword>